<protein>
    <submittedName>
        <fullName evidence="2">Uncharacterized protein</fullName>
    </submittedName>
</protein>
<organism evidence="2">
    <name type="scientific">Tetraselmis sp. GSL018</name>
    <dbReference type="NCBI Taxonomy" id="582737"/>
    <lineage>
        <taxon>Eukaryota</taxon>
        <taxon>Viridiplantae</taxon>
        <taxon>Chlorophyta</taxon>
        <taxon>core chlorophytes</taxon>
        <taxon>Chlorodendrophyceae</taxon>
        <taxon>Chlorodendrales</taxon>
        <taxon>Chlorodendraceae</taxon>
        <taxon>Tetraselmis</taxon>
    </lineage>
</organism>
<sequence length="53" mass="5987">RGRPRRRRPPLPPPQSYERQGSPWRALGADRKRAGGRAVAGREDVRALRQSPS</sequence>
<proteinExistence type="predicted"/>
<evidence type="ECO:0000256" key="1">
    <source>
        <dbReference type="SAM" id="MobiDB-lite"/>
    </source>
</evidence>
<evidence type="ECO:0000313" key="2">
    <source>
        <dbReference type="EMBL" id="JAC63045.1"/>
    </source>
</evidence>
<name>A0A061QX71_9CHLO</name>
<reference evidence="2" key="1">
    <citation type="submission" date="2014-05" db="EMBL/GenBank/DDBJ databases">
        <title>The transcriptome of the halophilic microalga Tetraselmis sp. GSL018 isolated from the Great Salt Lake, Utah.</title>
        <authorList>
            <person name="Jinkerson R.E."/>
            <person name="D'Adamo S."/>
            <person name="Posewitz M.C."/>
        </authorList>
    </citation>
    <scope>NUCLEOTIDE SEQUENCE</scope>
    <source>
        <strain evidence="2">GSL018</strain>
    </source>
</reference>
<feature type="region of interest" description="Disordered" evidence="1">
    <location>
        <begin position="1"/>
        <end position="53"/>
    </location>
</feature>
<feature type="non-terminal residue" evidence="2">
    <location>
        <position position="1"/>
    </location>
</feature>
<gene>
    <name evidence="2" type="ORF">TSPGSL018_21651</name>
</gene>
<dbReference type="EMBL" id="GBEZ01023882">
    <property type="protein sequence ID" value="JAC63045.1"/>
    <property type="molecule type" value="Transcribed_RNA"/>
</dbReference>
<accession>A0A061QX71</accession>
<dbReference type="AlphaFoldDB" id="A0A061QX71"/>